<proteinExistence type="predicted"/>
<keyword evidence="2" id="KW-1185">Reference proteome</keyword>
<dbReference type="Proteomes" id="UP000765509">
    <property type="component" value="Unassembled WGS sequence"/>
</dbReference>
<gene>
    <name evidence="1" type="ORF">O181_010523</name>
</gene>
<comment type="caution">
    <text evidence="1">The sequence shown here is derived from an EMBL/GenBank/DDBJ whole genome shotgun (WGS) entry which is preliminary data.</text>
</comment>
<dbReference type="OrthoDB" id="3059824at2759"/>
<sequence length="145" mass="16111">MAKGSSTNQAAQADTIYEIGTSKLEVVDEVHSNDPHLLQDGSNLLVDEGHTPVPERRRKTRVIGPCHPTLISSSISPTNVLPYTRRLQELITSLESDPKTFKGDFKSPEKELCAKAIRKELSSMAMLKLWDFTNLEPSFKLMGTT</sequence>
<dbReference type="EMBL" id="AVOT02002551">
    <property type="protein sequence ID" value="MBW0470808.1"/>
    <property type="molecule type" value="Genomic_DNA"/>
</dbReference>
<reference evidence="1" key="1">
    <citation type="submission" date="2021-03" db="EMBL/GenBank/DDBJ databases">
        <title>Draft genome sequence of rust myrtle Austropuccinia psidii MF-1, a brazilian biotype.</title>
        <authorList>
            <person name="Quecine M.C."/>
            <person name="Pachon D.M.R."/>
            <person name="Bonatelli M.L."/>
            <person name="Correr F.H."/>
            <person name="Franceschini L.M."/>
            <person name="Leite T.F."/>
            <person name="Margarido G.R.A."/>
            <person name="Almeida C.A."/>
            <person name="Ferrarezi J.A."/>
            <person name="Labate C.A."/>
        </authorList>
    </citation>
    <scope>NUCLEOTIDE SEQUENCE</scope>
    <source>
        <strain evidence="1">MF-1</strain>
    </source>
</reference>
<protein>
    <submittedName>
        <fullName evidence="1">Uncharacterized protein</fullName>
    </submittedName>
</protein>
<evidence type="ECO:0000313" key="1">
    <source>
        <dbReference type="EMBL" id="MBW0470808.1"/>
    </source>
</evidence>
<accession>A0A9Q3BT61</accession>
<name>A0A9Q3BT61_9BASI</name>
<organism evidence="1 2">
    <name type="scientific">Austropuccinia psidii MF-1</name>
    <dbReference type="NCBI Taxonomy" id="1389203"/>
    <lineage>
        <taxon>Eukaryota</taxon>
        <taxon>Fungi</taxon>
        <taxon>Dikarya</taxon>
        <taxon>Basidiomycota</taxon>
        <taxon>Pucciniomycotina</taxon>
        <taxon>Pucciniomycetes</taxon>
        <taxon>Pucciniales</taxon>
        <taxon>Sphaerophragmiaceae</taxon>
        <taxon>Austropuccinia</taxon>
    </lineage>
</organism>
<dbReference type="AlphaFoldDB" id="A0A9Q3BT61"/>
<evidence type="ECO:0000313" key="2">
    <source>
        <dbReference type="Proteomes" id="UP000765509"/>
    </source>
</evidence>